<proteinExistence type="predicted"/>
<dbReference type="Proteomes" id="UP000064249">
    <property type="component" value="Unassembled WGS sequence"/>
</dbReference>
<evidence type="ECO:0000313" key="3">
    <source>
        <dbReference type="Proteomes" id="UP000064249"/>
    </source>
</evidence>
<gene>
    <name evidence="2" type="ORF">XD73_0210</name>
</gene>
<keyword evidence="1" id="KW-1133">Transmembrane helix</keyword>
<feature type="transmembrane region" description="Helical" evidence="1">
    <location>
        <begin position="120"/>
        <end position="138"/>
    </location>
</feature>
<organism evidence="2 3">
    <name type="scientific">Anaerolinea thermophila</name>
    <dbReference type="NCBI Taxonomy" id="167964"/>
    <lineage>
        <taxon>Bacteria</taxon>
        <taxon>Bacillati</taxon>
        <taxon>Chloroflexota</taxon>
        <taxon>Anaerolineae</taxon>
        <taxon>Anaerolineales</taxon>
        <taxon>Anaerolineaceae</taxon>
        <taxon>Anaerolinea</taxon>
    </lineage>
</organism>
<sequence length="419" mass="47903">MPNHPFNLQERWKKQRSGKQIIQRYAFYALAILLLFALNLIIARNVTGGVDFYVKWGSARIMHDGEMSVYSNAARDLLVENAKNTIYFSLSDTTQFTTPIYTLFLYFPFAWINDFELARALWMTICCILLVVGIQPQEKAVFQLQTKNNATYFLIAFLITNIFSAISIISGDTLIIALTLVLISLKHARKGNYELAGIFCGLATIQPVLAIVWVILLGIVSIREGNWGVVVWFIISSVLLVFSGFILQAGWTVEYLQTIILAIRKIPEILQFNSRNINQILRLTIPLIILIVEWVRTVSRVDRPQTNIWLFNLSLILFAIGVAPLKPEAFVLTIPAWVEIFDEWNKRQNNSAKVIGYINLSVYILFTILFIFVKPATIVNQQAISDTLLSLSSVHVLFNMYWIRGWLKQEDLKNYIEPA</sequence>
<accession>A0A101FYV5</accession>
<feature type="transmembrane region" description="Helical" evidence="1">
    <location>
        <begin position="195"/>
        <end position="219"/>
    </location>
</feature>
<evidence type="ECO:0000313" key="2">
    <source>
        <dbReference type="EMBL" id="KUK46889.1"/>
    </source>
</evidence>
<dbReference type="EMBL" id="LGFU01000004">
    <property type="protein sequence ID" value="KUK46889.1"/>
    <property type="molecule type" value="Genomic_DNA"/>
</dbReference>
<protein>
    <recommendedName>
        <fullName evidence="4">DUF2029 domain-containing protein</fullName>
    </recommendedName>
</protein>
<feature type="transmembrane region" description="Helical" evidence="1">
    <location>
        <begin position="150"/>
        <end position="183"/>
    </location>
</feature>
<feature type="transmembrane region" description="Helical" evidence="1">
    <location>
        <begin position="21"/>
        <end position="42"/>
    </location>
</feature>
<comment type="caution">
    <text evidence="2">The sequence shown here is derived from an EMBL/GenBank/DDBJ whole genome shotgun (WGS) entry which is preliminary data.</text>
</comment>
<evidence type="ECO:0008006" key="4">
    <source>
        <dbReference type="Google" id="ProtNLM"/>
    </source>
</evidence>
<feature type="transmembrane region" description="Helical" evidence="1">
    <location>
        <begin position="354"/>
        <end position="372"/>
    </location>
</feature>
<dbReference type="AlphaFoldDB" id="A0A101FYV5"/>
<feature type="transmembrane region" description="Helical" evidence="1">
    <location>
        <begin position="307"/>
        <end position="325"/>
    </location>
</feature>
<keyword evidence="1" id="KW-0812">Transmembrane</keyword>
<reference evidence="2 3" key="1">
    <citation type="journal article" date="2015" name="MBio">
        <title>Genome-Resolved Metagenomic Analysis Reveals Roles for Candidate Phyla and Other Microbial Community Members in Biogeochemical Transformations in Oil Reservoirs.</title>
        <authorList>
            <person name="Hu P."/>
            <person name="Tom L."/>
            <person name="Singh A."/>
            <person name="Thomas B.C."/>
            <person name="Baker B.J."/>
            <person name="Piceno Y.M."/>
            <person name="Andersen G.L."/>
            <person name="Banfield J.F."/>
        </authorList>
    </citation>
    <scope>NUCLEOTIDE SEQUENCE [LARGE SCALE GENOMIC DNA]</scope>
    <source>
        <strain evidence="2">46_16</strain>
    </source>
</reference>
<keyword evidence="1" id="KW-0472">Membrane</keyword>
<name>A0A101FYV5_9CHLR</name>
<feature type="transmembrane region" description="Helical" evidence="1">
    <location>
        <begin position="277"/>
        <end position="295"/>
    </location>
</feature>
<feature type="transmembrane region" description="Helical" evidence="1">
    <location>
        <begin position="231"/>
        <end position="256"/>
    </location>
</feature>
<evidence type="ECO:0000256" key="1">
    <source>
        <dbReference type="SAM" id="Phobius"/>
    </source>
</evidence>